<evidence type="ECO:0000313" key="2">
    <source>
        <dbReference type="EMBL" id="KAL3627140.1"/>
    </source>
</evidence>
<reference evidence="3" key="1">
    <citation type="journal article" date="2024" name="IScience">
        <title>Strigolactones Initiate the Formation of Haustorium-like Structures in Castilleja.</title>
        <authorList>
            <person name="Buerger M."/>
            <person name="Peterson D."/>
            <person name="Chory J."/>
        </authorList>
    </citation>
    <scope>NUCLEOTIDE SEQUENCE [LARGE SCALE GENOMIC DNA]</scope>
</reference>
<keyword evidence="3" id="KW-1185">Reference proteome</keyword>
<feature type="region of interest" description="Disordered" evidence="1">
    <location>
        <begin position="152"/>
        <end position="223"/>
    </location>
</feature>
<protein>
    <recommendedName>
        <fullName evidence="4">CCHC-type domain-containing protein</fullName>
    </recommendedName>
</protein>
<dbReference type="AlphaFoldDB" id="A0ABD3CBB9"/>
<dbReference type="PANTHER" id="PTHR34222">
    <property type="entry name" value="GAG_PRE-INTEGRS DOMAIN-CONTAINING PROTEIN"/>
    <property type="match status" value="1"/>
</dbReference>
<proteinExistence type="predicted"/>
<sequence>MKTPNDILKFNKRMQTFRLYQFLHGADLKFDSVKRDLLKETPLPAVETAYSALRREAARAIIVNLPANEIESGYAASRNQKPKTETKSEVIDKNKLRCDHCNKIGHLKKGCFKLIDFPDWYENNPKYQGKGKKGGAVTQTGEPINAGEELGFAASVKSKPPVEISDHQRRQEVRRARRHGREGSRVRSTPTPPTNARLEKRGTATRPEKQEDDGARKNDRRGYSGTTAADVVCVKKTITSSASGSGLDGPPRTGLDGLNAEGGIAPGLGHSSGPGKDIGLKRKRKLKVGLFNLGQLDGPKKSDGLDQVIPMEDDDGSFFDGLEDEADGKPLHYPGGIEVQDLMTRKIIGRGTERDGLYYISEIAPHGSTFF</sequence>
<dbReference type="PANTHER" id="PTHR34222:SF43">
    <property type="entry name" value="RETROTRANSPOSON GAG DOMAIN-CONTAINING PROTEIN"/>
    <property type="match status" value="1"/>
</dbReference>
<evidence type="ECO:0000313" key="3">
    <source>
        <dbReference type="Proteomes" id="UP001632038"/>
    </source>
</evidence>
<dbReference type="EMBL" id="JAVIJP010000039">
    <property type="protein sequence ID" value="KAL3627140.1"/>
    <property type="molecule type" value="Genomic_DNA"/>
</dbReference>
<name>A0ABD3CBB9_9LAMI</name>
<evidence type="ECO:0000256" key="1">
    <source>
        <dbReference type="SAM" id="MobiDB-lite"/>
    </source>
</evidence>
<comment type="caution">
    <text evidence="2">The sequence shown here is derived from an EMBL/GenBank/DDBJ whole genome shotgun (WGS) entry which is preliminary data.</text>
</comment>
<organism evidence="2 3">
    <name type="scientific">Castilleja foliolosa</name>
    <dbReference type="NCBI Taxonomy" id="1961234"/>
    <lineage>
        <taxon>Eukaryota</taxon>
        <taxon>Viridiplantae</taxon>
        <taxon>Streptophyta</taxon>
        <taxon>Embryophyta</taxon>
        <taxon>Tracheophyta</taxon>
        <taxon>Spermatophyta</taxon>
        <taxon>Magnoliopsida</taxon>
        <taxon>eudicotyledons</taxon>
        <taxon>Gunneridae</taxon>
        <taxon>Pentapetalae</taxon>
        <taxon>asterids</taxon>
        <taxon>lamiids</taxon>
        <taxon>Lamiales</taxon>
        <taxon>Orobanchaceae</taxon>
        <taxon>Pedicularideae</taxon>
        <taxon>Castillejinae</taxon>
        <taxon>Castilleja</taxon>
    </lineage>
</organism>
<feature type="compositionally biased region" description="Basic and acidic residues" evidence="1">
    <location>
        <begin position="164"/>
        <end position="174"/>
    </location>
</feature>
<evidence type="ECO:0008006" key="4">
    <source>
        <dbReference type="Google" id="ProtNLM"/>
    </source>
</evidence>
<accession>A0ABD3CBB9</accession>
<gene>
    <name evidence="2" type="ORF">CASFOL_028503</name>
</gene>
<dbReference type="Proteomes" id="UP001632038">
    <property type="component" value="Unassembled WGS sequence"/>
</dbReference>
<feature type="compositionally biased region" description="Basic and acidic residues" evidence="1">
    <location>
        <begin position="197"/>
        <end position="222"/>
    </location>
</feature>